<comment type="caution">
    <text evidence="1">The sequence shown here is derived from an EMBL/GenBank/DDBJ whole genome shotgun (WGS) entry which is preliminary data.</text>
</comment>
<dbReference type="PANTHER" id="PTHR44590">
    <property type="entry name" value="CARBOXYLIC ESTER HYDROLASE-RELATED"/>
    <property type="match status" value="1"/>
</dbReference>
<dbReference type="EMBL" id="BTSY01000003">
    <property type="protein sequence ID" value="GMT19757.1"/>
    <property type="molecule type" value="Genomic_DNA"/>
</dbReference>
<dbReference type="PANTHER" id="PTHR44590:SF3">
    <property type="entry name" value="CARBOXYLESTERASE TYPE B DOMAIN-CONTAINING PROTEIN"/>
    <property type="match status" value="1"/>
</dbReference>
<reference evidence="1" key="1">
    <citation type="submission" date="2023-10" db="EMBL/GenBank/DDBJ databases">
        <title>Genome assembly of Pristionchus species.</title>
        <authorList>
            <person name="Yoshida K."/>
            <person name="Sommer R.J."/>
        </authorList>
    </citation>
    <scope>NUCLEOTIDE SEQUENCE</scope>
    <source>
        <strain evidence="1">RS5133</strain>
    </source>
</reference>
<feature type="non-terminal residue" evidence="1">
    <location>
        <position position="1"/>
    </location>
</feature>
<sequence>KARELRCVWKNSEELMSQLRKFPSTAFNISKIDSDPEKDADSECTPVLDGDFFPASIEQLRKVAPVKSRMTGV</sequence>
<evidence type="ECO:0000313" key="1">
    <source>
        <dbReference type="EMBL" id="GMT19757.1"/>
    </source>
</evidence>
<dbReference type="AlphaFoldDB" id="A0AAV5VM13"/>
<evidence type="ECO:0000313" key="2">
    <source>
        <dbReference type="Proteomes" id="UP001432322"/>
    </source>
</evidence>
<proteinExistence type="predicted"/>
<keyword evidence="2" id="KW-1185">Reference proteome</keyword>
<name>A0AAV5VM13_9BILA</name>
<organism evidence="1 2">
    <name type="scientific">Pristionchus fissidentatus</name>
    <dbReference type="NCBI Taxonomy" id="1538716"/>
    <lineage>
        <taxon>Eukaryota</taxon>
        <taxon>Metazoa</taxon>
        <taxon>Ecdysozoa</taxon>
        <taxon>Nematoda</taxon>
        <taxon>Chromadorea</taxon>
        <taxon>Rhabditida</taxon>
        <taxon>Rhabditina</taxon>
        <taxon>Diplogasteromorpha</taxon>
        <taxon>Diplogasteroidea</taxon>
        <taxon>Neodiplogasteridae</taxon>
        <taxon>Pristionchus</taxon>
    </lineage>
</organism>
<protein>
    <submittedName>
        <fullName evidence="1">Uncharacterized protein</fullName>
    </submittedName>
</protein>
<accession>A0AAV5VM13</accession>
<dbReference type="Proteomes" id="UP001432322">
    <property type="component" value="Unassembled WGS sequence"/>
</dbReference>
<gene>
    <name evidence="1" type="ORF">PFISCL1PPCAC_11054</name>
</gene>
<feature type="non-terminal residue" evidence="1">
    <location>
        <position position="73"/>
    </location>
</feature>